<name>K9YYP5_DACS8</name>
<proteinExistence type="predicted"/>
<dbReference type="EMBL" id="CP003944">
    <property type="protein sequence ID" value="AFZ52049.1"/>
    <property type="molecule type" value="Genomic_DNA"/>
</dbReference>
<reference evidence="3" key="1">
    <citation type="submission" date="2012-04" db="EMBL/GenBank/DDBJ databases">
        <title>Finished genome of Dactylococcopsis salina PCC 8305.</title>
        <authorList>
            <consortium name="US DOE Joint Genome Institute"/>
            <person name="Gugger M."/>
            <person name="Coursin T."/>
            <person name="Rippka R."/>
            <person name="Tandeau De Marsac N."/>
            <person name="Huntemann M."/>
            <person name="Wei C.-L."/>
            <person name="Han J."/>
            <person name="Detter J.C."/>
            <person name="Han C."/>
            <person name="Tapia R."/>
            <person name="Daligault H."/>
            <person name="Chen A."/>
            <person name="Krypides N."/>
            <person name="Mavromatis K."/>
            <person name="Markowitz V."/>
            <person name="Szeto E."/>
            <person name="Ivanova N."/>
            <person name="Ovchinnikova G."/>
            <person name="Pagani I."/>
            <person name="Pati A."/>
            <person name="Goodwin L."/>
            <person name="Peters L."/>
            <person name="Pitluck S."/>
            <person name="Woyke T."/>
            <person name="Kerfeld C."/>
        </authorList>
    </citation>
    <scope>NUCLEOTIDE SEQUENCE [LARGE SCALE GENOMIC DNA]</scope>
    <source>
        <strain evidence="3">PCC 8305</strain>
    </source>
</reference>
<accession>K9YYP5</accession>
<dbReference type="PIRSF" id="PIRSF000443">
    <property type="entry name" value="Homoser_Ac_trans"/>
    <property type="match status" value="1"/>
</dbReference>
<feature type="active site" evidence="1">
    <location>
        <position position="284"/>
    </location>
</feature>
<feature type="active site" description="Nucleophile" evidence="1">
    <location>
        <position position="130"/>
    </location>
</feature>
<evidence type="ECO:0000313" key="4">
    <source>
        <dbReference type="Proteomes" id="UP000010482"/>
    </source>
</evidence>
<evidence type="ECO:0000256" key="1">
    <source>
        <dbReference type="PIRSR" id="PIRSR000443-1"/>
    </source>
</evidence>
<sequence>MGAAAGCFVIPNFELQCGKVLPEAKLVYQTYGELSPTRDNVILYPTSYGARHPDLEWLIHRDRILDPDRWFIIIPNQFGNGLSSSPSNDPQCKLRESEFWFTHWDNIRAQDRLLKEVFGIETLALVYGWSMGAQQAYHWGALHPERVKRIVALCGTACTTEHNQVFLESLRAALTADPTWQGDQFSGTPERGYRAFARIYASWAASPAFYRQGIHYKQGFASLEDYLLRGWEPNYRQRDPHDLLSMLETWRRCDLSDNPVYQGERDRAYSAIKGKTLVMPATTDLYFTPEDCQAEADRIPNAEYRPIPSIWGHRAGNPSQNPTDETFIATAVKNLLSRGDRLQS</sequence>
<feature type="active site" evidence="1">
    <location>
        <position position="313"/>
    </location>
</feature>
<dbReference type="Gene3D" id="3.40.50.1820">
    <property type="entry name" value="alpha/beta hydrolase"/>
    <property type="match status" value="1"/>
</dbReference>
<dbReference type="PATRIC" id="fig|13035.3.peg.4043"/>
<dbReference type="HOGENOM" id="CLU_028760_2_0_3"/>
<feature type="domain" description="AB hydrolase-1" evidence="2">
    <location>
        <begin position="65"/>
        <end position="305"/>
    </location>
</feature>
<dbReference type="PANTHER" id="PTHR32268:SF15">
    <property type="entry name" value="HOMOSERINE ACETYLTRANSFERASE FAMILY PROTEIN (AFU_ORTHOLOGUE AFUA_1G15350)"/>
    <property type="match status" value="1"/>
</dbReference>
<dbReference type="InterPro" id="IPR008220">
    <property type="entry name" value="HAT_MetX-like"/>
</dbReference>
<keyword evidence="4" id="KW-1185">Reference proteome</keyword>
<dbReference type="AlphaFoldDB" id="K9YYP5"/>
<dbReference type="SUPFAM" id="SSF53474">
    <property type="entry name" value="alpha/beta-Hydrolases"/>
    <property type="match status" value="1"/>
</dbReference>
<gene>
    <name evidence="3" type="ORF">Dacsa_3566</name>
</gene>
<evidence type="ECO:0000259" key="2">
    <source>
        <dbReference type="Pfam" id="PF00561"/>
    </source>
</evidence>
<dbReference type="PANTHER" id="PTHR32268">
    <property type="entry name" value="HOMOSERINE O-ACETYLTRANSFERASE"/>
    <property type="match status" value="1"/>
</dbReference>
<dbReference type="InterPro" id="IPR029058">
    <property type="entry name" value="AB_hydrolase_fold"/>
</dbReference>
<dbReference type="RefSeq" id="WP_015231023.1">
    <property type="nucleotide sequence ID" value="NC_019780.1"/>
</dbReference>
<organism evidence="3 4">
    <name type="scientific">Dactylococcopsis salina (strain PCC 8305)</name>
    <name type="common">Myxobactron salinum</name>
    <dbReference type="NCBI Taxonomy" id="13035"/>
    <lineage>
        <taxon>Bacteria</taxon>
        <taxon>Bacillati</taxon>
        <taxon>Cyanobacteriota</taxon>
        <taxon>Cyanophyceae</taxon>
        <taxon>Nodosilineales</taxon>
        <taxon>Cymatolegaceae</taxon>
        <taxon>Dactylococcopsis</taxon>
    </lineage>
</organism>
<protein>
    <submittedName>
        <fullName evidence="3">Homoserine acetyltransferase</fullName>
    </submittedName>
</protein>
<dbReference type="OrthoDB" id="9800754at2"/>
<evidence type="ECO:0000313" key="3">
    <source>
        <dbReference type="EMBL" id="AFZ52049.1"/>
    </source>
</evidence>
<dbReference type="NCBIfam" id="NF005757">
    <property type="entry name" value="PRK07581.1"/>
    <property type="match status" value="1"/>
</dbReference>
<dbReference type="InterPro" id="IPR000073">
    <property type="entry name" value="AB_hydrolase_1"/>
</dbReference>
<dbReference type="Proteomes" id="UP000010482">
    <property type="component" value="Chromosome"/>
</dbReference>
<dbReference type="KEGG" id="dsl:Dacsa_3566"/>
<dbReference type="STRING" id="13035.Dacsa_3566"/>
<dbReference type="eggNOG" id="COG2021">
    <property type="taxonomic scope" value="Bacteria"/>
</dbReference>
<dbReference type="Pfam" id="PF00561">
    <property type="entry name" value="Abhydrolase_1"/>
    <property type="match status" value="1"/>
</dbReference>
<dbReference type="GO" id="GO:0016747">
    <property type="term" value="F:acyltransferase activity, transferring groups other than amino-acyl groups"/>
    <property type="evidence" value="ECO:0007669"/>
    <property type="project" value="InterPro"/>
</dbReference>